<protein>
    <recommendedName>
        <fullName evidence="2">DUF1616 domain-containing protein</fullName>
    </recommendedName>
</protein>
<comment type="caution">
    <text evidence="3">The sequence shown here is derived from an EMBL/GenBank/DDBJ whole genome shotgun (WGS) entry which is preliminary data.</text>
</comment>
<feature type="transmembrane region" description="Helical" evidence="1">
    <location>
        <begin position="20"/>
        <end position="40"/>
    </location>
</feature>
<organism evidence="3 4">
    <name type="scientific">Candidatus Methanoperedens nitratireducens</name>
    <dbReference type="NCBI Taxonomy" id="1392998"/>
    <lineage>
        <taxon>Archaea</taxon>
        <taxon>Methanobacteriati</taxon>
        <taxon>Methanobacteriota</taxon>
        <taxon>Stenosarchaea group</taxon>
        <taxon>Methanomicrobia</taxon>
        <taxon>Methanosarcinales</taxon>
        <taxon>ANME-2 cluster</taxon>
        <taxon>Candidatus Methanoperedentaceae</taxon>
        <taxon>Candidatus Methanoperedens</taxon>
    </lineage>
</organism>
<evidence type="ECO:0000259" key="2">
    <source>
        <dbReference type="Pfam" id="PF07760"/>
    </source>
</evidence>
<dbReference type="Pfam" id="PF07760">
    <property type="entry name" value="DUF1616"/>
    <property type="match status" value="1"/>
</dbReference>
<feature type="domain" description="DUF1616" evidence="2">
    <location>
        <begin position="25"/>
        <end position="100"/>
    </location>
</feature>
<gene>
    <name evidence="3" type="ORF">MPEBLZ_00619</name>
</gene>
<keyword evidence="1" id="KW-0472">Membrane</keyword>
<keyword evidence="1" id="KW-1133">Transmembrane helix</keyword>
<dbReference type="AlphaFoldDB" id="A0A0P7ZL34"/>
<dbReference type="InterPro" id="IPR011674">
    <property type="entry name" value="DUF1616"/>
</dbReference>
<feature type="transmembrane region" description="Helical" evidence="1">
    <location>
        <begin position="78"/>
        <end position="98"/>
    </location>
</feature>
<evidence type="ECO:0000313" key="4">
    <source>
        <dbReference type="Proteomes" id="UP000050360"/>
    </source>
</evidence>
<accession>A0A0P7ZL34</accession>
<evidence type="ECO:0000313" key="3">
    <source>
        <dbReference type="EMBL" id="KPQ44797.1"/>
    </source>
</evidence>
<dbReference type="Proteomes" id="UP000050360">
    <property type="component" value="Unassembled WGS sequence"/>
</dbReference>
<sequence>MKKIRIIEYLKNRLINNLDLIFIPILVILAIIFILIPPFNQGFLRIIFALPLLLFLPGYMLIAIIFPKRGELSSIERFTFSIGFSIAITVFDGFGLNYTDGVLSPIR</sequence>
<keyword evidence="1" id="KW-0812">Transmembrane</keyword>
<proteinExistence type="predicted"/>
<dbReference type="EMBL" id="LKCM01000055">
    <property type="protein sequence ID" value="KPQ44797.1"/>
    <property type="molecule type" value="Genomic_DNA"/>
</dbReference>
<reference evidence="3 4" key="1">
    <citation type="submission" date="2015-09" db="EMBL/GenBank/DDBJ databases">
        <title>A metagenomics-based metabolic model of nitrate-dependent anaerobic oxidation of methane by Methanoperedens-like archaea.</title>
        <authorList>
            <person name="Arshad A."/>
            <person name="Speth D.R."/>
            <person name="De Graaf R.M."/>
            <person name="Op Den Camp H.J."/>
            <person name="Jetten M.S."/>
            <person name="Welte C.U."/>
        </authorList>
    </citation>
    <scope>NUCLEOTIDE SEQUENCE [LARGE SCALE GENOMIC DNA]</scope>
</reference>
<evidence type="ECO:0000256" key="1">
    <source>
        <dbReference type="SAM" id="Phobius"/>
    </source>
</evidence>
<name>A0A0P7ZL34_9EURY</name>
<feature type="transmembrane region" description="Helical" evidence="1">
    <location>
        <begin position="46"/>
        <end position="66"/>
    </location>
</feature>